<organism evidence="2">
    <name type="scientific">viral metagenome</name>
    <dbReference type="NCBI Taxonomy" id="1070528"/>
    <lineage>
        <taxon>unclassified sequences</taxon>
        <taxon>metagenomes</taxon>
        <taxon>organismal metagenomes</taxon>
    </lineage>
</organism>
<sequence>MSAFEDINNPEIVNFNPIIAVEDSFARSLLDQTEKSLSPGLQQQVEIQRAYLRKYIQKYLENAKSGFSNLNEKTKKIILENSLKNFDTLVNFFFYENNVSNPGNFPLYLPLYSVIDNLFRIKKVPINYSGIKLKLANQIKFFTSLYDNYEINIKYIFGEIPIPTEMSIEEKGILFFERNFFSQYISYEKSVKEKRENDELLKNVNQDNFNNKQLDYDVAFDTGFYGGKKKRGPHKKTTRKHKKTKRKQRKGKSRKNKH</sequence>
<feature type="region of interest" description="Disordered" evidence="1">
    <location>
        <begin position="223"/>
        <end position="258"/>
    </location>
</feature>
<feature type="compositionally biased region" description="Basic residues" evidence="1">
    <location>
        <begin position="227"/>
        <end position="258"/>
    </location>
</feature>
<proteinExistence type="predicted"/>
<accession>A0A6C0H9V3</accession>
<dbReference type="AlphaFoldDB" id="A0A6C0H9V3"/>
<reference evidence="2" key="1">
    <citation type="journal article" date="2020" name="Nature">
        <title>Giant virus diversity and host interactions through global metagenomics.</title>
        <authorList>
            <person name="Schulz F."/>
            <person name="Roux S."/>
            <person name="Paez-Espino D."/>
            <person name="Jungbluth S."/>
            <person name="Walsh D.A."/>
            <person name="Denef V.J."/>
            <person name="McMahon K.D."/>
            <person name="Konstantinidis K.T."/>
            <person name="Eloe-Fadrosh E.A."/>
            <person name="Kyrpides N.C."/>
            <person name="Woyke T."/>
        </authorList>
    </citation>
    <scope>NUCLEOTIDE SEQUENCE</scope>
    <source>
        <strain evidence="2">GVMAG-M-3300023179-86</strain>
    </source>
</reference>
<dbReference type="EMBL" id="MN739916">
    <property type="protein sequence ID" value="QHT77150.1"/>
    <property type="molecule type" value="Genomic_DNA"/>
</dbReference>
<evidence type="ECO:0000313" key="2">
    <source>
        <dbReference type="EMBL" id="QHT77150.1"/>
    </source>
</evidence>
<name>A0A6C0H9V3_9ZZZZ</name>
<evidence type="ECO:0000256" key="1">
    <source>
        <dbReference type="SAM" id="MobiDB-lite"/>
    </source>
</evidence>
<protein>
    <submittedName>
        <fullName evidence="2">Uncharacterized protein</fullName>
    </submittedName>
</protein>